<feature type="region of interest" description="Disordered" evidence="1">
    <location>
        <begin position="23"/>
        <end position="61"/>
    </location>
</feature>
<name>A0A9P5X3S2_9AGAR</name>
<dbReference type="AlphaFoldDB" id="A0A9P5X3S2"/>
<evidence type="ECO:0000313" key="2">
    <source>
        <dbReference type="EMBL" id="KAF9442856.1"/>
    </source>
</evidence>
<comment type="caution">
    <text evidence="2">The sequence shown here is derived from an EMBL/GenBank/DDBJ whole genome shotgun (WGS) entry which is preliminary data.</text>
</comment>
<protein>
    <submittedName>
        <fullName evidence="2">Uncharacterized protein</fullName>
    </submittedName>
</protein>
<gene>
    <name evidence="2" type="ORF">P691DRAFT_764827</name>
</gene>
<accession>A0A9P5X3S2</accession>
<evidence type="ECO:0000313" key="3">
    <source>
        <dbReference type="Proteomes" id="UP000807342"/>
    </source>
</evidence>
<dbReference type="EMBL" id="MU151558">
    <property type="protein sequence ID" value="KAF9442856.1"/>
    <property type="molecule type" value="Genomic_DNA"/>
</dbReference>
<proteinExistence type="predicted"/>
<dbReference type="Proteomes" id="UP000807342">
    <property type="component" value="Unassembled WGS sequence"/>
</dbReference>
<evidence type="ECO:0000256" key="1">
    <source>
        <dbReference type="SAM" id="MobiDB-lite"/>
    </source>
</evidence>
<keyword evidence="3" id="KW-1185">Reference proteome</keyword>
<dbReference type="OrthoDB" id="4179406at2759"/>
<feature type="compositionally biased region" description="Polar residues" evidence="1">
    <location>
        <begin position="115"/>
        <end position="136"/>
    </location>
</feature>
<organism evidence="2 3">
    <name type="scientific">Macrolepiota fuliginosa MF-IS2</name>
    <dbReference type="NCBI Taxonomy" id="1400762"/>
    <lineage>
        <taxon>Eukaryota</taxon>
        <taxon>Fungi</taxon>
        <taxon>Dikarya</taxon>
        <taxon>Basidiomycota</taxon>
        <taxon>Agaricomycotina</taxon>
        <taxon>Agaricomycetes</taxon>
        <taxon>Agaricomycetidae</taxon>
        <taxon>Agaricales</taxon>
        <taxon>Agaricineae</taxon>
        <taxon>Agaricaceae</taxon>
        <taxon>Macrolepiota</taxon>
    </lineage>
</organism>
<sequence length="677" mass="75546">MAHALSRRGENYFFLSIERPSNPSVTTVINHPAPVHGDSESDDDDFRPLAASPSLGSSEEAVDWREMSRIMEESTWNRGESDGGAISHAKGATVQSAPSVSFASNPVSYMVRSESPLTEMSESDNEGSPTENQSHAGTPAIMNKEHLIFMGVQFIRGISPYHNPRRITLYNNKPSQTWFYDRQRKPISSPPKVPRDGTIPFKALYICDLIDSVGSYVDRQTWINNSHDERKAQWVIATGDNARQTIDGMEYGFYFTSDGPHWVKKKTLTRVAELMSLDIETESTMDPTVKAATAPNPTVKASRITINNIAPGHNHRNRINISFILISLSALIVAKYALFSAICALPVIGYVCSSTSVASDTTSRTFDVCTLPFLGHFCSPMMAFDLNAPRTDFPRLVEIESRTFEQLLDEVADGPTTAMAIKKAQRASMNLVHRIHASCLEPIAKQSFIQLLNEIVEEANETFYALIHFHAQVDAAARNMILDLSYVHWRLKAIAPPRSSQVWFPVLSSPEAVAQSEYLRLLDVTGKVLGRLEGEVALAMSTVTSLEKPLDKVHNLAHVEYQSVRRRRYRETSRWFWTFFGFNREVLQHVAELTELLEDVADAQQRASAHITAAAMILASIKEDLLQLSNDVAAGPITEDIPLEIHLHGVRLRLEKLTRKRMSTEEVVNGGLLDSKP</sequence>
<reference evidence="2" key="1">
    <citation type="submission" date="2020-11" db="EMBL/GenBank/DDBJ databases">
        <authorList>
            <consortium name="DOE Joint Genome Institute"/>
            <person name="Ahrendt S."/>
            <person name="Riley R."/>
            <person name="Andreopoulos W."/>
            <person name="Labutti K."/>
            <person name="Pangilinan J."/>
            <person name="Ruiz-Duenas F.J."/>
            <person name="Barrasa J.M."/>
            <person name="Sanchez-Garcia M."/>
            <person name="Camarero S."/>
            <person name="Miyauchi S."/>
            <person name="Serrano A."/>
            <person name="Linde D."/>
            <person name="Babiker R."/>
            <person name="Drula E."/>
            <person name="Ayuso-Fernandez I."/>
            <person name="Pacheco R."/>
            <person name="Padilla G."/>
            <person name="Ferreira P."/>
            <person name="Barriuso J."/>
            <person name="Kellner H."/>
            <person name="Castanera R."/>
            <person name="Alfaro M."/>
            <person name="Ramirez L."/>
            <person name="Pisabarro A.G."/>
            <person name="Kuo A."/>
            <person name="Tritt A."/>
            <person name="Lipzen A."/>
            <person name="He G."/>
            <person name="Yan M."/>
            <person name="Ng V."/>
            <person name="Cullen D."/>
            <person name="Martin F."/>
            <person name="Rosso M.-N."/>
            <person name="Henrissat B."/>
            <person name="Hibbett D."/>
            <person name="Martinez A.T."/>
            <person name="Grigoriev I.V."/>
        </authorList>
    </citation>
    <scope>NUCLEOTIDE SEQUENCE</scope>
    <source>
        <strain evidence="2">MF-IS2</strain>
    </source>
</reference>
<feature type="region of interest" description="Disordered" evidence="1">
    <location>
        <begin position="114"/>
        <end position="137"/>
    </location>
</feature>